<evidence type="ECO:0008006" key="3">
    <source>
        <dbReference type="Google" id="ProtNLM"/>
    </source>
</evidence>
<sequence>MPDPHFEGDVETRWLVESGEDRKMEMLSEFAFIDSTGYRWAAHLGEQVDGASIPEVVWSKVVGTPFIGDYRRASVVHDVACDRREKTSKEAHRMFYEAMLADGTSKERALLFYTAVRLFGPKWDQQRGFRQMFVAPVEEIDFDRFEAALDTVLGDR</sequence>
<reference evidence="1 2" key="1">
    <citation type="submission" date="2019-07" db="EMBL/GenBank/DDBJ databases">
        <authorList>
            <person name="Cremers G."/>
        </authorList>
    </citation>
    <scope>NUCLEOTIDE SEQUENCE [LARGE SCALE GENOMIC DNA]</scope>
</reference>
<organism evidence="1 2">
    <name type="scientific">Candidatus Methylomirabilis lanthanidiphila</name>
    <dbReference type="NCBI Taxonomy" id="2211376"/>
    <lineage>
        <taxon>Bacteria</taxon>
        <taxon>Candidatus Methylomirabilota</taxon>
        <taxon>Candidatus Methylomirabilia</taxon>
        <taxon>Candidatus Methylomirabilales</taxon>
        <taxon>Candidatus Methylomirabilaceae</taxon>
        <taxon>Candidatus Methylomirabilis</taxon>
    </lineage>
</organism>
<dbReference type="Pfam" id="PF07087">
    <property type="entry name" value="DUF1353"/>
    <property type="match status" value="1"/>
</dbReference>
<keyword evidence="2" id="KW-1185">Reference proteome</keyword>
<dbReference type="Proteomes" id="UP000334340">
    <property type="component" value="Unassembled WGS sequence"/>
</dbReference>
<dbReference type="AlphaFoldDB" id="A0A564ZLJ2"/>
<protein>
    <recommendedName>
        <fullName evidence="3">DUF1353 domain-containing protein</fullName>
    </recommendedName>
</protein>
<dbReference type="EMBL" id="CABIKM010000026">
    <property type="protein sequence ID" value="VUZ85418.1"/>
    <property type="molecule type" value="Genomic_DNA"/>
</dbReference>
<proteinExistence type="predicted"/>
<accession>A0A564ZLJ2</accession>
<name>A0A564ZLJ2_9BACT</name>
<gene>
    <name evidence="1" type="ORF">MELA_01802</name>
</gene>
<evidence type="ECO:0000313" key="1">
    <source>
        <dbReference type="EMBL" id="VUZ85418.1"/>
    </source>
</evidence>
<evidence type="ECO:0000313" key="2">
    <source>
        <dbReference type="Proteomes" id="UP000334340"/>
    </source>
</evidence>
<dbReference type="InterPro" id="IPR010767">
    <property type="entry name" value="Phage_CGC-2007_Cje0229"/>
</dbReference>